<reference evidence="2 3" key="1">
    <citation type="journal article" date="2019" name="Int. J. Syst. Evol. Microbiol.">
        <title>The Global Catalogue of Microorganisms (GCM) 10K type strain sequencing project: providing services to taxonomists for standard genome sequencing and annotation.</title>
        <authorList>
            <consortium name="The Broad Institute Genomics Platform"/>
            <consortium name="The Broad Institute Genome Sequencing Center for Infectious Disease"/>
            <person name="Wu L."/>
            <person name="Ma J."/>
        </authorList>
    </citation>
    <scope>NUCLEOTIDE SEQUENCE [LARGE SCALE GENOMIC DNA]</scope>
    <source>
        <strain evidence="2 3">JCM 10671</strain>
    </source>
</reference>
<evidence type="ECO:0000313" key="3">
    <source>
        <dbReference type="Proteomes" id="UP001500957"/>
    </source>
</evidence>
<evidence type="ECO:0000256" key="1">
    <source>
        <dbReference type="SAM" id="MobiDB-lite"/>
    </source>
</evidence>
<comment type="caution">
    <text evidence="2">The sequence shown here is derived from an EMBL/GenBank/DDBJ whole genome shotgun (WGS) entry which is preliminary data.</text>
</comment>
<gene>
    <name evidence="2" type="ORF">GCM10009547_42450</name>
</gene>
<dbReference type="RefSeq" id="WP_344608556.1">
    <property type="nucleotide sequence ID" value="NZ_BAAAHE010000045.1"/>
</dbReference>
<sequence>MITSDSARTAPSHALRIALGPALSVVLAAGLLAGCGGDDDPIPSSAADQTPVKSRPIGETPEPTPTPSASSSPDGAATAGPATTPAPGGVEVKGNGITFRLPGEPERFTQTGKAGSTSITFDIFRYEAATEVYTVTRGHYPKVGTLPSLKEALETSAKQAGGKIATSRTFTYKKKPAIEGTIVGVKDKGKEVTIFARYVVVDRVMYGLLFLDRGGSAGPTSAFLTFVNSVEFS</sequence>
<proteinExistence type="predicted"/>
<name>A0ABN1H9K0_9ACTN</name>
<dbReference type="EMBL" id="BAAAHE010000045">
    <property type="protein sequence ID" value="GAA0633950.1"/>
    <property type="molecule type" value="Genomic_DNA"/>
</dbReference>
<evidence type="ECO:0000313" key="2">
    <source>
        <dbReference type="EMBL" id="GAA0633950.1"/>
    </source>
</evidence>
<organism evidence="2 3">
    <name type="scientific">Sporichthya brevicatena</name>
    <dbReference type="NCBI Taxonomy" id="171442"/>
    <lineage>
        <taxon>Bacteria</taxon>
        <taxon>Bacillati</taxon>
        <taxon>Actinomycetota</taxon>
        <taxon>Actinomycetes</taxon>
        <taxon>Sporichthyales</taxon>
        <taxon>Sporichthyaceae</taxon>
        <taxon>Sporichthya</taxon>
    </lineage>
</organism>
<dbReference type="Proteomes" id="UP001500957">
    <property type="component" value="Unassembled WGS sequence"/>
</dbReference>
<keyword evidence="3" id="KW-1185">Reference proteome</keyword>
<feature type="region of interest" description="Disordered" evidence="1">
    <location>
        <begin position="37"/>
        <end position="112"/>
    </location>
</feature>
<feature type="compositionally biased region" description="Low complexity" evidence="1">
    <location>
        <begin position="67"/>
        <end position="89"/>
    </location>
</feature>
<accession>A0ABN1H9K0</accession>
<evidence type="ECO:0008006" key="4">
    <source>
        <dbReference type="Google" id="ProtNLM"/>
    </source>
</evidence>
<protein>
    <recommendedName>
        <fullName evidence="4">Lipoprotein</fullName>
    </recommendedName>
</protein>